<reference evidence="1 2" key="1">
    <citation type="submission" date="2021-03" db="EMBL/GenBank/DDBJ databases">
        <authorList>
            <person name="King G.J."/>
            <person name="Bancroft I."/>
            <person name="Baten A."/>
            <person name="Bloomfield J."/>
            <person name="Borpatragohain P."/>
            <person name="He Z."/>
            <person name="Irish N."/>
            <person name="Irwin J."/>
            <person name="Liu K."/>
            <person name="Mauleon R.P."/>
            <person name="Moore J."/>
            <person name="Morris R."/>
            <person name="Ostergaard L."/>
            <person name="Wang B."/>
            <person name="Wells R."/>
        </authorList>
    </citation>
    <scope>NUCLEOTIDE SEQUENCE [LARGE SCALE GENOMIC DNA]</scope>
    <source>
        <strain evidence="1">R-o-18</strain>
        <tissue evidence="1">Leaf</tissue>
    </source>
</reference>
<dbReference type="EMBL" id="JADBGQ010000009">
    <property type="protein sequence ID" value="KAG5378987.1"/>
    <property type="molecule type" value="Genomic_DNA"/>
</dbReference>
<sequence>MIDYFGRILFIKILPLGIHMGRVESVLKRINERYGSSGYQPIILIDRYEKTAYYAIADCCLLNYVRDIMNMSHHAQAYFFEWCDQEAVNLALKMSEAEKRFRHEKHYHYVSTHDVGHCLIGQRASCMILRGCAMIIIINIPLSRRTEIRREGKYFWPMMALSFLRALLSKFKTPTAEVLSVLKSLCEDPENTVFIVSGGG</sequence>
<protein>
    <submittedName>
        <fullName evidence="1">Uncharacterized protein</fullName>
    </submittedName>
</protein>
<dbReference type="PANTHER" id="PTHR10788">
    <property type="entry name" value="TREHALOSE-6-PHOSPHATE SYNTHASE"/>
    <property type="match status" value="1"/>
</dbReference>
<gene>
    <name evidence="1" type="primary">A07p018820.1_BraROA</name>
    <name evidence="1" type="ORF">IGI04_026829</name>
</gene>
<dbReference type="InterPro" id="IPR001830">
    <property type="entry name" value="Glyco_trans_20"/>
</dbReference>
<proteinExistence type="predicted"/>
<keyword evidence="2" id="KW-1185">Reference proteome</keyword>
<organism evidence="1 2">
    <name type="scientific">Brassica rapa subsp. trilocularis</name>
    <dbReference type="NCBI Taxonomy" id="1813537"/>
    <lineage>
        <taxon>Eukaryota</taxon>
        <taxon>Viridiplantae</taxon>
        <taxon>Streptophyta</taxon>
        <taxon>Embryophyta</taxon>
        <taxon>Tracheophyta</taxon>
        <taxon>Spermatophyta</taxon>
        <taxon>Magnoliopsida</taxon>
        <taxon>eudicotyledons</taxon>
        <taxon>Gunneridae</taxon>
        <taxon>Pentapetalae</taxon>
        <taxon>rosids</taxon>
        <taxon>malvids</taxon>
        <taxon>Brassicales</taxon>
        <taxon>Brassicaceae</taxon>
        <taxon>Brassiceae</taxon>
        <taxon>Brassica</taxon>
    </lineage>
</organism>
<dbReference type="PANTHER" id="PTHR10788:SF14">
    <property type="entry name" value="ALPHA,ALPHA-TREHALOSE-PHOSPHATE SYNTHASE [UDP-FORMING] 9-RELATED"/>
    <property type="match status" value="1"/>
</dbReference>
<dbReference type="Pfam" id="PF00982">
    <property type="entry name" value="Glyco_transf_20"/>
    <property type="match status" value="1"/>
</dbReference>
<dbReference type="SUPFAM" id="SSF53756">
    <property type="entry name" value="UDP-Glycosyltransferase/glycogen phosphorylase"/>
    <property type="match status" value="1"/>
</dbReference>
<comment type="caution">
    <text evidence="1">The sequence shown here is derived from an EMBL/GenBank/DDBJ whole genome shotgun (WGS) entry which is preliminary data.</text>
</comment>
<evidence type="ECO:0000313" key="2">
    <source>
        <dbReference type="Proteomes" id="UP000823674"/>
    </source>
</evidence>
<accession>A0ABQ7KYC8</accession>
<dbReference type="Gene3D" id="3.40.50.2000">
    <property type="entry name" value="Glycogen Phosphorylase B"/>
    <property type="match status" value="1"/>
</dbReference>
<name>A0ABQ7KYC8_BRACM</name>
<dbReference type="Proteomes" id="UP000823674">
    <property type="component" value="Chromosome A07"/>
</dbReference>
<evidence type="ECO:0000313" key="1">
    <source>
        <dbReference type="EMBL" id="KAG5378987.1"/>
    </source>
</evidence>